<dbReference type="EMBL" id="JACXVP010000001">
    <property type="protein sequence ID" value="KAG5631218.1"/>
    <property type="molecule type" value="Genomic_DNA"/>
</dbReference>
<protein>
    <submittedName>
        <fullName evidence="1">Uncharacterized protein</fullName>
    </submittedName>
</protein>
<reference evidence="1 2" key="1">
    <citation type="submission" date="2020-09" db="EMBL/GenBank/DDBJ databases">
        <title>De no assembly of potato wild relative species, Solanum commersonii.</title>
        <authorList>
            <person name="Cho K."/>
        </authorList>
    </citation>
    <scope>NUCLEOTIDE SEQUENCE [LARGE SCALE GENOMIC DNA]</scope>
    <source>
        <strain evidence="1">LZ3.2</strain>
        <tissue evidence="1">Leaf</tissue>
    </source>
</reference>
<evidence type="ECO:0000313" key="2">
    <source>
        <dbReference type="Proteomes" id="UP000824120"/>
    </source>
</evidence>
<dbReference type="AlphaFoldDB" id="A0A9J6B3Q5"/>
<gene>
    <name evidence="1" type="ORF">H5410_002935</name>
</gene>
<sequence>MKNPRDQTPNLEDESPLLLEVSKTLSLRAQSTILYENYNNCSTPPKVNKDFCIYRLQKIVLADYSVTDASTSVDLILFFKAQHTGTKGGVRPFGKLPSMLGDAQASASSFFSAFLFLFAPKCPCFH</sequence>
<accession>A0A9J6B3Q5</accession>
<dbReference type="Proteomes" id="UP000824120">
    <property type="component" value="Chromosome 1"/>
</dbReference>
<name>A0A9J6B3Q5_SOLCO</name>
<proteinExistence type="predicted"/>
<keyword evidence="2" id="KW-1185">Reference proteome</keyword>
<organism evidence="1 2">
    <name type="scientific">Solanum commersonii</name>
    <name type="common">Commerson's wild potato</name>
    <name type="synonym">Commerson's nightshade</name>
    <dbReference type="NCBI Taxonomy" id="4109"/>
    <lineage>
        <taxon>Eukaryota</taxon>
        <taxon>Viridiplantae</taxon>
        <taxon>Streptophyta</taxon>
        <taxon>Embryophyta</taxon>
        <taxon>Tracheophyta</taxon>
        <taxon>Spermatophyta</taxon>
        <taxon>Magnoliopsida</taxon>
        <taxon>eudicotyledons</taxon>
        <taxon>Gunneridae</taxon>
        <taxon>Pentapetalae</taxon>
        <taxon>asterids</taxon>
        <taxon>lamiids</taxon>
        <taxon>Solanales</taxon>
        <taxon>Solanaceae</taxon>
        <taxon>Solanoideae</taxon>
        <taxon>Solaneae</taxon>
        <taxon>Solanum</taxon>
    </lineage>
</organism>
<comment type="caution">
    <text evidence="1">The sequence shown here is derived from an EMBL/GenBank/DDBJ whole genome shotgun (WGS) entry which is preliminary data.</text>
</comment>
<evidence type="ECO:0000313" key="1">
    <source>
        <dbReference type="EMBL" id="KAG5631218.1"/>
    </source>
</evidence>